<organism evidence="3 4">
    <name type="scientific">Brachybacterium avium</name>
    <dbReference type="NCBI Taxonomy" id="2017485"/>
    <lineage>
        <taxon>Bacteria</taxon>
        <taxon>Bacillati</taxon>
        <taxon>Actinomycetota</taxon>
        <taxon>Actinomycetes</taxon>
        <taxon>Micrococcales</taxon>
        <taxon>Dermabacteraceae</taxon>
        <taxon>Brachybacterium</taxon>
    </lineage>
</organism>
<evidence type="ECO:0000313" key="3">
    <source>
        <dbReference type="EMBL" id="ASK65588.1"/>
    </source>
</evidence>
<gene>
    <name evidence="3" type="ORF">CFK39_06785</name>
</gene>
<feature type="transmembrane region" description="Helical" evidence="2">
    <location>
        <begin position="32"/>
        <end position="53"/>
    </location>
</feature>
<name>A0A220UBK0_9MICO</name>
<reference evidence="4" key="1">
    <citation type="submission" date="2017-07" db="EMBL/GenBank/DDBJ databases">
        <title>Brachybacterium sp. VR2415.</title>
        <authorList>
            <person name="Tak E.J."/>
            <person name="Bae J.-W."/>
        </authorList>
    </citation>
    <scope>NUCLEOTIDE SEQUENCE [LARGE SCALE GENOMIC DNA]</scope>
    <source>
        <strain evidence="4">VR2415</strain>
    </source>
</reference>
<keyword evidence="2" id="KW-0472">Membrane</keyword>
<proteinExistence type="predicted"/>
<sequence length="83" mass="9005">MQDFLAALLRPVRDLVEWLLGLLPEIALPFGVPGWVVDVLVAVIVVVAVFSATHRGLKERREKLAATREAGGGDPDEARSSRS</sequence>
<keyword evidence="2" id="KW-0812">Transmembrane</keyword>
<evidence type="ECO:0000256" key="1">
    <source>
        <dbReference type="SAM" id="MobiDB-lite"/>
    </source>
</evidence>
<dbReference type="RefSeq" id="WP_089064829.1">
    <property type="nucleotide sequence ID" value="NZ_CP022316.1"/>
</dbReference>
<feature type="region of interest" description="Disordered" evidence="1">
    <location>
        <begin position="63"/>
        <end position="83"/>
    </location>
</feature>
<keyword evidence="4" id="KW-1185">Reference proteome</keyword>
<evidence type="ECO:0000313" key="4">
    <source>
        <dbReference type="Proteomes" id="UP000198398"/>
    </source>
</evidence>
<evidence type="ECO:0000256" key="2">
    <source>
        <dbReference type="SAM" id="Phobius"/>
    </source>
</evidence>
<dbReference type="EMBL" id="CP022316">
    <property type="protein sequence ID" value="ASK65588.1"/>
    <property type="molecule type" value="Genomic_DNA"/>
</dbReference>
<protein>
    <submittedName>
        <fullName evidence="3">Uncharacterized protein</fullName>
    </submittedName>
</protein>
<keyword evidence="2" id="KW-1133">Transmembrane helix</keyword>
<dbReference type="KEGG" id="brv:CFK39_06785"/>
<accession>A0A220UBK0</accession>
<dbReference type="Proteomes" id="UP000198398">
    <property type="component" value="Chromosome"/>
</dbReference>
<dbReference type="AlphaFoldDB" id="A0A220UBK0"/>